<dbReference type="Pfam" id="PF04186">
    <property type="entry name" value="FxsA"/>
    <property type="match status" value="1"/>
</dbReference>
<evidence type="ECO:0000256" key="1">
    <source>
        <dbReference type="SAM" id="MobiDB-lite"/>
    </source>
</evidence>
<evidence type="ECO:0000313" key="3">
    <source>
        <dbReference type="EMBL" id="MEE2035565.1"/>
    </source>
</evidence>
<protein>
    <submittedName>
        <fullName evidence="3">FxsA family protein</fullName>
    </submittedName>
</protein>
<dbReference type="PANTHER" id="PTHR35335">
    <property type="entry name" value="UPF0716 PROTEIN FXSA"/>
    <property type="match status" value="1"/>
</dbReference>
<keyword evidence="2" id="KW-0472">Membrane</keyword>
<comment type="caution">
    <text evidence="3">The sequence shown here is derived from an EMBL/GenBank/DDBJ whole genome shotgun (WGS) entry which is preliminary data.</text>
</comment>
<accession>A0ABU7JZX6</accession>
<keyword evidence="2" id="KW-0812">Transmembrane</keyword>
<keyword evidence="2" id="KW-1133">Transmembrane helix</keyword>
<reference evidence="3 4" key="1">
    <citation type="submission" date="2023-08" db="EMBL/GenBank/DDBJ databases">
        <authorList>
            <person name="Girao M."/>
            <person name="Carvalho M.F."/>
        </authorList>
    </citation>
    <scope>NUCLEOTIDE SEQUENCE [LARGE SCALE GENOMIC DNA]</scope>
    <source>
        <strain evidence="3 4">CC-R104</strain>
    </source>
</reference>
<sequence>MYLLLFAAYVVAEIAVLAWLGSVLGAAATIVLFLAVSIAGYAVLGAQGRRALDGLGKLRGGTFGSAASVDAVAGRMVTDVLLIGVGAALVLLPGLLTTALGVLLLLPTRALLRPAVRALAARHRRRHGTRVRGARLVVVDGQVVDHTVVGLSPHLTAPTGPPRPGAVIDGEILDPPQPPTRP</sequence>
<feature type="transmembrane region" description="Helical" evidence="2">
    <location>
        <begin position="22"/>
        <end position="44"/>
    </location>
</feature>
<feature type="transmembrane region" description="Helical" evidence="2">
    <location>
        <begin position="80"/>
        <end position="106"/>
    </location>
</feature>
<dbReference type="EMBL" id="JAUZMZ010000384">
    <property type="protein sequence ID" value="MEE2035565.1"/>
    <property type="molecule type" value="Genomic_DNA"/>
</dbReference>
<feature type="region of interest" description="Disordered" evidence="1">
    <location>
        <begin position="152"/>
        <end position="182"/>
    </location>
</feature>
<dbReference type="InterPro" id="IPR007313">
    <property type="entry name" value="FxsA"/>
</dbReference>
<proteinExistence type="predicted"/>
<gene>
    <name evidence="3" type="ORF">Q8814_26275</name>
</gene>
<evidence type="ECO:0000313" key="4">
    <source>
        <dbReference type="Proteomes" id="UP001331936"/>
    </source>
</evidence>
<keyword evidence="4" id="KW-1185">Reference proteome</keyword>
<name>A0ABU7JZX6_9NOCA</name>
<dbReference type="RefSeq" id="WP_330154847.1">
    <property type="nucleotide sequence ID" value="NZ_JAUZMZ010000384.1"/>
</dbReference>
<dbReference type="Proteomes" id="UP001331936">
    <property type="component" value="Unassembled WGS sequence"/>
</dbReference>
<organism evidence="3 4">
    <name type="scientific">Rhodococcus chondri</name>
    <dbReference type="NCBI Taxonomy" id="3065941"/>
    <lineage>
        <taxon>Bacteria</taxon>
        <taxon>Bacillati</taxon>
        <taxon>Actinomycetota</taxon>
        <taxon>Actinomycetes</taxon>
        <taxon>Mycobacteriales</taxon>
        <taxon>Nocardiaceae</taxon>
        <taxon>Rhodococcus</taxon>
    </lineage>
</organism>
<evidence type="ECO:0000256" key="2">
    <source>
        <dbReference type="SAM" id="Phobius"/>
    </source>
</evidence>
<dbReference type="NCBIfam" id="NF008528">
    <property type="entry name" value="PRK11463.1-2"/>
    <property type="match status" value="1"/>
</dbReference>
<dbReference type="PANTHER" id="PTHR35335:SF1">
    <property type="entry name" value="UPF0716 PROTEIN FXSA"/>
    <property type="match status" value="1"/>
</dbReference>